<reference evidence="1" key="1">
    <citation type="journal article" date="2009" name="PLoS Genet.">
        <title>Sequencing, mapping, and analysis of 27,455 maize full-length cDNAs.</title>
        <authorList>
            <person name="Soderlund C."/>
            <person name="Descour A."/>
            <person name="Kudrna D."/>
            <person name="Bomhoff M."/>
            <person name="Boyd L."/>
            <person name="Currie J."/>
            <person name="Angelova A."/>
            <person name="Collura K."/>
            <person name="Wissotski M."/>
            <person name="Ashley E."/>
            <person name="Morrow D."/>
            <person name="Fernandes J."/>
            <person name="Walbot V."/>
            <person name="Yu Y."/>
        </authorList>
    </citation>
    <scope>NUCLEOTIDE SEQUENCE</scope>
    <source>
        <strain evidence="1">B73</strain>
    </source>
</reference>
<sequence>MWGILSALCSLHLCFKPQLQYHQCIHSVGKIADCHNHHQDPADYNLVKKRKRGVNFSLGQVPKWACQDLFKAV</sequence>
<proteinExistence type="evidence at transcript level"/>
<accession>C0HFL1</accession>
<evidence type="ECO:0000313" key="1">
    <source>
        <dbReference type="EMBL" id="ACN25814.1"/>
    </source>
</evidence>
<organism evidence="1">
    <name type="scientific">Zea mays</name>
    <name type="common">Maize</name>
    <dbReference type="NCBI Taxonomy" id="4577"/>
    <lineage>
        <taxon>Eukaryota</taxon>
        <taxon>Viridiplantae</taxon>
        <taxon>Streptophyta</taxon>
        <taxon>Embryophyta</taxon>
        <taxon>Tracheophyta</taxon>
        <taxon>Spermatophyta</taxon>
        <taxon>Magnoliopsida</taxon>
        <taxon>Liliopsida</taxon>
        <taxon>Poales</taxon>
        <taxon>Poaceae</taxon>
        <taxon>PACMAD clade</taxon>
        <taxon>Panicoideae</taxon>
        <taxon>Andropogonodae</taxon>
        <taxon>Andropogoneae</taxon>
        <taxon>Tripsacinae</taxon>
        <taxon>Zea</taxon>
    </lineage>
</organism>
<protein>
    <submittedName>
        <fullName evidence="1">Uncharacterized protein</fullName>
    </submittedName>
</protein>
<reference evidence="1" key="2">
    <citation type="submission" date="2012-06" db="EMBL/GenBank/DDBJ databases">
        <authorList>
            <person name="Yu Y."/>
            <person name="Currie J."/>
            <person name="Lomeli R."/>
            <person name="Angelova A."/>
            <person name="Collura K."/>
            <person name="Wissotski M."/>
            <person name="Campos D."/>
            <person name="Kudrna D."/>
            <person name="Golser W."/>
            <person name="Ashely E."/>
            <person name="Descour A."/>
            <person name="Fernandes J."/>
            <person name="Soderlund C."/>
            <person name="Walbot V."/>
        </authorList>
    </citation>
    <scope>NUCLEOTIDE SEQUENCE</scope>
    <source>
        <strain evidence="1">B73</strain>
    </source>
</reference>
<name>C0HFL1_MAIZE</name>
<dbReference type="EMBL" id="BT061117">
    <property type="protein sequence ID" value="ACN25814.1"/>
    <property type="molecule type" value="mRNA"/>
</dbReference>
<dbReference type="AlphaFoldDB" id="C0HFL1"/>